<dbReference type="EMBL" id="VJWX01000502">
    <property type="protein sequence ID" value="TVT26285.1"/>
    <property type="molecule type" value="Genomic_DNA"/>
</dbReference>
<proteinExistence type="predicted"/>
<name>A0A558APU1_9PSEU</name>
<dbReference type="AlphaFoldDB" id="A0A558APU1"/>
<keyword evidence="2" id="KW-1185">Reference proteome</keyword>
<comment type="caution">
    <text evidence="1">The sequence shown here is derived from an EMBL/GenBank/DDBJ whole genome shotgun (WGS) entry which is preliminary data.</text>
</comment>
<protein>
    <recommendedName>
        <fullName evidence="3">DUF1795 domain-containing protein</fullName>
    </recommendedName>
</protein>
<accession>A0A558APU1</accession>
<evidence type="ECO:0000313" key="2">
    <source>
        <dbReference type="Proteomes" id="UP000320011"/>
    </source>
</evidence>
<reference evidence="1 2" key="2">
    <citation type="submission" date="2019-08" db="EMBL/GenBank/DDBJ databases">
        <title>Amycolatopsis acidicola sp. nov., isolated from peat swamp forest soil.</title>
        <authorList>
            <person name="Srisuk N."/>
        </authorList>
    </citation>
    <scope>NUCLEOTIDE SEQUENCE [LARGE SCALE GENOMIC DNA]</scope>
    <source>
        <strain evidence="1 2">TBRC 6029</strain>
    </source>
</reference>
<sequence length="139" mass="15257">MPEDWTRFTGSASGDGLPPSTLVEWVSPDGSQMFAVDHIAGYSADHDIEQYIKALSASRGTGNFRALDKSPLVGKEGWALSYRTLDRGGNTQISRTTFAQIFRQGNGLWAVSVTVPTEQEETAKAELYQRIMPTFSINP</sequence>
<reference evidence="1 2" key="1">
    <citation type="submission" date="2019-07" db="EMBL/GenBank/DDBJ databases">
        <authorList>
            <person name="Duangmal K."/>
            <person name="Teo W.F.A."/>
        </authorList>
    </citation>
    <scope>NUCLEOTIDE SEQUENCE [LARGE SCALE GENOMIC DNA]</scope>
    <source>
        <strain evidence="1 2">TBRC 6029</strain>
    </source>
</reference>
<organism evidence="1 2">
    <name type="scientific">Amycolatopsis rhizosphaerae</name>
    <dbReference type="NCBI Taxonomy" id="2053003"/>
    <lineage>
        <taxon>Bacteria</taxon>
        <taxon>Bacillati</taxon>
        <taxon>Actinomycetota</taxon>
        <taxon>Actinomycetes</taxon>
        <taxon>Pseudonocardiales</taxon>
        <taxon>Pseudonocardiaceae</taxon>
        <taxon>Amycolatopsis</taxon>
    </lineage>
</organism>
<evidence type="ECO:0008006" key="3">
    <source>
        <dbReference type="Google" id="ProtNLM"/>
    </source>
</evidence>
<gene>
    <name evidence="1" type="ORF">FNH05_31650</name>
</gene>
<evidence type="ECO:0000313" key="1">
    <source>
        <dbReference type="EMBL" id="TVT26285.1"/>
    </source>
</evidence>
<dbReference type="Proteomes" id="UP000320011">
    <property type="component" value="Unassembled WGS sequence"/>
</dbReference>